<keyword evidence="1" id="KW-0863">Zinc-finger</keyword>
<reference evidence="4" key="1">
    <citation type="submission" date="2021-11" db="EMBL/GenBank/DDBJ databases">
        <authorList>
            <consortium name="Genoscope - CEA"/>
            <person name="William W."/>
        </authorList>
    </citation>
    <scope>NUCLEOTIDE SEQUENCE</scope>
</reference>
<dbReference type="PANTHER" id="PTHR46565">
    <property type="entry name" value="COLD SHOCK DOMAIN PROTEIN 2"/>
    <property type="match status" value="1"/>
</dbReference>
<evidence type="ECO:0000313" key="5">
    <source>
        <dbReference type="Proteomes" id="UP000789595"/>
    </source>
</evidence>
<dbReference type="AlphaFoldDB" id="A0A8J2WUY9"/>
<feature type="region of interest" description="Disordered" evidence="2">
    <location>
        <begin position="167"/>
        <end position="195"/>
    </location>
</feature>
<dbReference type="Gene3D" id="4.10.60.10">
    <property type="entry name" value="Zinc finger, CCHC-type"/>
    <property type="match status" value="4"/>
</dbReference>
<dbReference type="Pfam" id="PF00098">
    <property type="entry name" value="zf-CCHC"/>
    <property type="match status" value="4"/>
</dbReference>
<accession>A0A8J2WUY9</accession>
<dbReference type="InterPro" id="IPR001878">
    <property type="entry name" value="Znf_CCHC"/>
</dbReference>
<dbReference type="SMART" id="SM00343">
    <property type="entry name" value="ZnF_C2HC"/>
    <property type="match status" value="4"/>
</dbReference>
<dbReference type="GO" id="GO:0003676">
    <property type="term" value="F:nucleic acid binding"/>
    <property type="evidence" value="ECO:0007669"/>
    <property type="project" value="InterPro"/>
</dbReference>
<organism evidence="4 5">
    <name type="scientific">Pelagomonas calceolata</name>
    <dbReference type="NCBI Taxonomy" id="35677"/>
    <lineage>
        <taxon>Eukaryota</taxon>
        <taxon>Sar</taxon>
        <taxon>Stramenopiles</taxon>
        <taxon>Ochrophyta</taxon>
        <taxon>Pelagophyceae</taxon>
        <taxon>Pelagomonadales</taxon>
        <taxon>Pelagomonadaceae</taxon>
        <taxon>Pelagomonas</taxon>
    </lineage>
</organism>
<protein>
    <recommendedName>
        <fullName evidence="3">CCHC-type domain-containing protein</fullName>
    </recommendedName>
</protein>
<keyword evidence="1" id="KW-0479">Metal-binding</keyword>
<feature type="domain" description="CCHC-type" evidence="3">
    <location>
        <begin position="207"/>
        <end position="222"/>
    </location>
</feature>
<name>A0A8J2WUY9_9STRA</name>
<dbReference type="PROSITE" id="PS50158">
    <property type="entry name" value="ZF_CCHC"/>
    <property type="match status" value="4"/>
</dbReference>
<dbReference type="EMBL" id="CAKKNE010000001">
    <property type="protein sequence ID" value="CAH0366640.1"/>
    <property type="molecule type" value="Genomic_DNA"/>
</dbReference>
<gene>
    <name evidence="4" type="ORF">PECAL_1P31440</name>
</gene>
<dbReference type="Proteomes" id="UP000789595">
    <property type="component" value="Unassembled WGS sequence"/>
</dbReference>
<feature type="domain" description="CCHC-type" evidence="3">
    <location>
        <begin position="282"/>
        <end position="297"/>
    </location>
</feature>
<keyword evidence="5" id="KW-1185">Reference proteome</keyword>
<feature type="domain" description="CCHC-type" evidence="3">
    <location>
        <begin position="246"/>
        <end position="261"/>
    </location>
</feature>
<evidence type="ECO:0000256" key="2">
    <source>
        <dbReference type="SAM" id="MobiDB-lite"/>
    </source>
</evidence>
<evidence type="ECO:0000313" key="4">
    <source>
        <dbReference type="EMBL" id="CAH0366640.1"/>
    </source>
</evidence>
<feature type="domain" description="CCHC-type" evidence="3">
    <location>
        <begin position="311"/>
        <end position="326"/>
    </location>
</feature>
<feature type="non-terminal residue" evidence="4">
    <location>
        <position position="1"/>
    </location>
</feature>
<feature type="compositionally biased region" description="Basic and acidic residues" evidence="2">
    <location>
        <begin position="167"/>
        <end position="190"/>
    </location>
</feature>
<proteinExistence type="predicted"/>
<dbReference type="InterPro" id="IPR036875">
    <property type="entry name" value="Znf_CCHC_sf"/>
</dbReference>
<dbReference type="FunFam" id="4.10.60.10:FF:000034">
    <property type="entry name" value="Universal minicircle sequence binding protein (UMSBP), putative"/>
    <property type="match status" value="3"/>
</dbReference>
<feature type="region of interest" description="Disordered" evidence="2">
    <location>
        <begin position="1"/>
        <end position="24"/>
    </location>
</feature>
<dbReference type="OrthoDB" id="196607at2759"/>
<keyword evidence="1" id="KW-0862">Zinc</keyword>
<evidence type="ECO:0000259" key="3">
    <source>
        <dbReference type="PROSITE" id="PS50158"/>
    </source>
</evidence>
<evidence type="ECO:0000256" key="1">
    <source>
        <dbReference type="PROSITE-ProRule" id="PRU00047"/>
    </source>
</evidence>
<dbReference type="PANTHER" id="PTHR46565:SF20">
    <property type="entry name" value="COLD SHOCK DOMAIN-CONTAINING PROTEIN 4"/>
    <property type="match status" value="1"/>
</dbReference>
<sequence length="341" mass="35853">GPESTSPRRRRNPYNATQATDAAVADATQAVADTTLEEAPKKPEIKIVKTTSDAPVVENACDEKWTSAELAAKCCDTMVAAGKLRATPAFIREDREAKLVKIFEGAKLDGAKVLACKNARELEVIIRNATEGEGWVDHVQSAMKTFLPADVQRVKVGTMESEAAKKAKEAYRTRVSEGRTNATRDRRNSQDDDAFASFGGGGGGRTCYNCGQPGHISRDCPNPPSGQRRERDDAFASFGGGSQKECYNCGQLGHISRDCPNAGSRDDAFASFGGGRSSDRACYNCGQTGHISRDCPNAPNGGGGGGGDRLCYNCGQPGHISRDCPNAPSGGGGGGYGGGGY</sequence>
<comment type="caution">
    <text evidence="4">The sequence shown here is derived from an EMBL/GenBank/DDBJ whole genome shotgun (WGS) entry which is preliminary data.</text>
</comment>
<dbReference type="GO" id="GO:0008270">
    <property type="term" value="F:zinc ion binding"/>
    <property type="evidence" value="ECO:0007669"/>
    <property type="project" value="UniProtKB-KW"/>
</dbReference>
<dbReference type="SUPFAM" id="SSF57756">
    <property type="entry name" value="Retrovirus zinc finger-like domains"/>
    <property type="match status" value="2"/>
</dbReference>